<protein>
    <submittedName>
        <fullName evidence="1">Uncharacterized protein</fullName>
    </submittedName>
</protein>
<gene>
    <name evidence="1" type="ORF">F4821DRAFT_280078</name>
</gene>
<reference evidence="1 2" key="1">
    <citation type="journal article" date="2022" name="New Phytol.">
        <title>Ecological generalism drives hyperdiversity of secondary metabolite gene clusters in xylarialean endophytes.</title>
        <authorList>
            <person name="Franco M.E.E."/>
            <person name="Wisecaver J.H."/>
            <person name="Arnold A.E."/>
            <person name="Ju Y.M."/>
            <person name="Slot J.C."/>
            <person name="Ahrendt S."/>
            <person name="Moore L.P."/>
            <person name="Eastman K.E."/>
            <person name="Scott K."/>
            <person name="Konkel Z."/>
            <person name="Mondo S.J."/>
            <person name="Kuo A."/>
            <person name="Hayes R.D."/>
            <person name="Haridas S."/>
            <person name="Andreopoulos B."/>
            <person name="Riley R."/>
            <person name="LaButti K."/>
            <person name="Pangilinan J."/>
            <person name="Lipzen A."/>
            <person name="Amirebrahimi M."/>
            <person name="Yan J."/>
            <person name="Adam C."/>
            <person name="Keymanesh K."/>
            <person name="Ng V."/>
            <person name="Louie K."/>
            <person name="Northen T."/>
            <person name="Drula E."/>
            <person name="Henrissat B."/>
            <person name="Hsieh H.M."/>
            <person name="Youens-Clark K."/>
            <person name="Lutzoni F."/>
            <person name="Miadlikowska J."/>
            <person name="Eastwood D.C."/>
            <person name="Hamelin R.C."/>
            <person name="Grigoriev I.V."/>
            <person name="U'Ren J.M."/>
        </authorList>
    </citation>
    <scope>NUCLEOTIDE SEQUENCE [LARGE SCALE GENOMIC DNA]</scope>
    <source>
        <strain evidence="1 2">ER1909</strain>
    </source>
</reference>
<sequence length="346" mass="38321">MIRLPPTTLSLTMTEVKEFERHFRFKKYLAKEDALGQLGHRPRSNVATVRTDFERAHSDTNQPISEINSQDPSPTNIQESPRLLACLPLRQSKTAAGSARSSSHGMQSSSQSGTSSSSNRPHPPGWGNLPIPLPPPFSREKRTVSDAQSLPSPPQHGIRARSGRDGADQDMPATPPRRSSLRGIHVDVRSSSLPRRDRRRLVSPAVRFVESISRSPNRDSPSSPRAASSDFASPVREDELEATTSQTGLDFRVYDDSLPATAQPQTPHNLPEARHQSRFHGSYTAPLPRSGSRSTYHHSFREGTRSPLDLETPAFRGFYRGRDRTEDSTLFYEASRSGEGGPPEDE</sequence>
<keyword evidence="2" id="KW-1185">Reference proteome</keyword>
<comment type="caution">
    <text evidence="1">The sequence shown here is derived from an EMBL/GenBank/DDBJ whole genome shotgun (WGS) entry which is preliminary data.</text>
</comment>
<evidence type="ECO:0000313" key="2">
    <source>
        <dbReference type="Proteomes" id="UP001497680"/>
    </source>
</evidence>
<evidence type="ECO:0000313" key="1">
    <source>
        <dbReference type="EMBL" id="KAI6084330.1"/>
    </source>
</evidence>
<name>A0ACC0CV52_9PEZI</name>
<dbReference type="EMBL" id="MU394338">
    <property type="protein sequence ID" value="KAI6084330.1"/>
    <property type="molecule type" value="Genomic_DNA"/>
</dbReference>
<organism evidence="1 2">
    <name type="scientific">Hypoxylon rubiginosum</name>
    <dbReference type="NCBI Taxonomy" id="110542"/>
    <lineage>
        <taxon>Eukaryota</taxon>
        <taxon>Fungi</taxon>
        <taxon>Dikarya</taxon>
        <taxon>Ascomycota</taxon>
        <taxon>Pezizomycotina</taxon>
        <taxon>Sordariomycetes</taxon>
        <taxon>Xylariomycetidae</taxon>
        <taxon>Xylariales</taxon>
        <taxon>Hypoxylaceae</taxon>
        <taxon>Hypoxylon</taxon>
    </lineage>
</organism>
<dbReference type="Proteomes" id="UP001497680">
    <property type="component" value="Unassembled WGS sequence"/>
</dbReference>
<proteinExistence type="predicted"/>
<accession>A0ACC0CV52</accession>